<evidence type="ECO:0000256" key="1">
    <source>
        <dbReference type="SAM" id="MobiDB-lite"/>
    </source>
</evidence>
<dbReference type="NCBIfam" id="NF033499">
    <property type="entry name" value="Xis_Gifsy_1"/>
    <property type="match status" value="1"/>
</dbReference>
<reference evidence="2" key="1">
    <citation type="submission" date="2016-09" db="EMBL/GenBank/DDBJ databases">
        <title>Whole Genome Sequencing of Salmonella enterica subsp. enterica serovar Nottingham.</title>
        <authorList>
            <person name="Zheng J."/>
            <person name="Wang H."/>
        </authorList>
    </citation>
    <scope>NUCLEOTIDE SEQUENCE [LARGE SCALE GENOMIC DNA]</scope>
    <source>
        <strain evidence="2">CFSAN055411</strain>
    </source>
</reference>
<gene>
    <name evidence="2" type="ORF">BH006_23010</name>
</gene>
<dbReference type="Proteomes" id="UP000852880">
    <property type="component" value="Unassembled WGS sequence"/>
</dbReference>
<feature type="compositionally biased region" description="Basic and acidic residues" evidence="1">
    <location>
        <begin position="80"/>
        <end position="94"/>
    </location>
</feature>
<comment type="caution">
    <text evidence="2">The sequence shown here is derived from an EMBL/GenBank/DDBJ whole genome shotgun (WGS) entry which is preliminary data.</text>
</comment>
<dbReference type="RefSeq" id="WP_016062825.1">
    <property type="nucleotide sequence ID" value="NZ_CP104488.1"/>
</dbReference>
<sequence>MSKKIRDFELMSTSEICCQLRISSRTLDRYRKRPSDNNPFPEPDCSYMGGSNKWLKTKVTAWQIKEMSRSTRKPMSHLNLTRDDKGRLTRPDAA</sequence>
<dbReference type="EMBL" id="MJEL01000017">
    <property type="protein sequence ID" value="OEH97068.1"/>
    <property type="molecule type" value="Genomic_DNA"/>
</dbReference>
<name>A0A3F3IC70_SALER</name>
<dbReference type="AlphaFoldDB" id="A0A3F3IC70"/>
<accession>A0A3F3IC70</accession>
<feature type="region of interest" description="Disordered" evidence="1">
    <location>
        <begin position="68"/>
        <end position="94"/>
    </location>
</feature>
<protein>
    <submittedName>
        <fullName evidence="2">Excisionase</fullName>
    </submittedName>
</protein>
<dbReference type="InterPro" id="IPR049917">
    <property type="entry name" value="Xis_Gifsy_1-like"/>
</dbReference>
<evidence type="ECO:0000313" key="2">
    <source>
        <dbReference type="EMBL" id="OEH97068.1"/>
    </source>
</evidence>
<organism evidence="2">
    <name type="scientific">Salmonella enterica</name>
    <name type="common">Salmonella choleraesuis</name>
    <dbReference type="NCBI Taxonomy" id="28901"/>
    <lineage>
        <taxon>Bacteria</taxon>
        <taxon>Pseudomonadati</taxon>
        <taxon>Pseudomonadota</taxon>
        <taxon>Gammaproteobacteria</taxon>
        <taxon>Enterobacterales</taxon>
        <taxon>Enterobacteriaceae</taxon>
        <taxon>Salmonella</taxon>
    </lineage>
</organism>
<dbReference type="SMR" id="A0A3F3IC70"/>
<proteinExistence type="predicted"/>